<sequence>MITLEHTRMWPGAVADALVAWQEAALVGTAERLLRRCACDECTGAAPRHRLQQALTALPPWARPHLYALVLPLDTYYARRSGLS</sequence>
<dbReference type="Proteomes" id="UP000295302">
    <property type="component" value="Unassembled WGS sequence"/>
</dbReference>
<dbReference type="OrthoDB" id="3540409at2"/>
<comment type="caution">
    <text evidence="1">The sequence shown here is derived from an EMBL/GenBank/DDBJ whole genome shotgun (WGS) entry which is preliminary data.</text>
</comment>
<reference evidence="1 2" key="1">
    <citation type="submission" date="2019-03" db="EMBL/GenBank/DDBJ databases">
        <title>Draft genome sequences of novel Actinobacteria.</title>
        <authorList>
            <person name="Sahin N."/>
            <person name="Ay H."/>
            <person name="Saygin H."/>
        </authorList>
    </citation>
    <scope>NUCLEOTIDE SEQUENCE [LARGE SCALE GENOMIC DNA]</scope>
    <source>
        <strain evidence="1 2">CH32</strain>
    </source>
</reference>
<name>A0A4R4ZHS2_9ACTN</name>
<evidence type="ECO:0000313" key="1">
    <source>
        <dbReference type="EMBL" id="TDD57254.1"/>
    </source>
</evidence>
<proteinExistence type="predicted"/>
<dbReference type="RefSeq" id="WP_132608037.1">
    <property type="nucleotide sequence ID" value="NZ_SMKQ01000001.1"/>
</dbReference>
<dbReference type="EMBL" id="SMKQ01000001">
    <property type="protein sequence ID" value="TDD57254.1"/>
    <property type="molecule type" value="Genomic_DNA"/>
</dbReference>
<keyword evidence="2" id="KW-1185">Reference proteome</keyword>
<protein>
    <submittedName>
        <fullName evidence="1">Uncharacterized protein</fullName>
    </submittedName>
</protein>
<gene>
    <name evidence="1" type="ORF">E1286_00605</name>
</gene>
<organism evidence="1 2">
    <name type="scientific">Nonomuraea terrae</name>
    <dbReference type="NCBI Taxonomy" id="2530383"/>
    <lineage>
        <taxon>Bacteria</taxon>
        <taxon>Bacillati</taxon>
        <taxon>Actinomycetota</taxon>
        <taxon>Actinomycetes</taxon>
        <taxon>Streptosporangiales</taxon>
        <taxon>Streptosporangiaceae</taxon>
        <taxon>Nonomuraea</taxon>
    </lineage>
</organism>
<dbReference type="AlphaFoldDB" id="A0A4R4ZHS2"/>
<evidence type="ECO:0000313" key="2">
    <source>
        <dbReference type="Proteomes" id="UP000295302"/>
    </source>
</evidence>
<accession>A0A4R4ZHS2</accession>